<keyword evidence="3" id="KW-1185">Reference proteome</keyword>
<protein>
    <recommendedName>
        <fullName evidence="4">NACHT domain-containing protein</fullName>
    </recommendedName>
</protein>
<dbReference type="Pfam" id="PF13365">
    <property type="entry name" value="Trypsin_2"/>
    <property type="match status" value="1"/>
</dbReference>
<dbReference type="InterPro" id="IPR016024">
    <property type="entry name" value="ARM-type_fold"/>
</dbReference>
<dbReference type="InterPro" id="IPR027417">
    <property type="entry name" value="P-loop_NTPase"/>
</dbReference>
<reference evidence="2 3" key="1">
    <citation type="submission" date="2021-01" db="EMBL/GenBank/DDBJ databases">
        <title>Whole genome shotgun sequence of Microbispora corallina NBRC 16416.</title>
        <authorList>
            <person name="Komaki H."/>
            <person name="Tamura T."/>
        </authorList>
    </citation>
    <scope>NUCLEOTIDE SEQUENCE [LARGE SCALE GENOMIC DNA]</scope>
    <source>
        <strain evidence="2 3">NBRC 16416</strain>
    </source>
</reference>
<name>A0ABQ4FYQ5_9ACTN</name>
<dbReference type="Gene3D" id="2.40.10.120">
    <property type="match status" value="1"/>
</dbReference>
<dbReference type="SUPFAM" id="SSF48371">
    <property type="entry name" value="ARM repeat"/>
    <property type="match status" value="1"/>
</dbReference>
<dbReference type="InterPro" id="IPR009003">
    <property type="entry name" value="Peptidase_S1_PA"/>
</dbReference>
<dbReference type="InterPro" id="IPR004155">
    <property type="entry name" value="PBS_lyase_HEAT"/>
</dbReference>
<sequence>MSWEALLRRATVALAAPSSGGAAEGTGFFVAPGVVATCAHVVAGPGETPAPVVHGRVVALDLDVELRSDPERCFRDPATGLDLALLRAHRDVAVAPVATSSAMRPHDVMWTFGHPAGAFRGGQHATFTYQGDSRRSRDEAFELPRVYGTPVGRGYSGSPVVDTRTGGVCGMLSTSDMAGSAHLIPISAILARCPEARYDGEGAAPYLDWLASLTDEQVTAGGWRFPGPRLAAYLAAAAARAEDHPYPGVLPGTPRPPLSQVYVRHHTQRLSDAAPPGEGTGAEPAVDGTIPSGPIPPRRERTPAEDVLVADHDVVVIGGPGAGKSSLLRTTLIDLATRWLARRETGERVGPSIGAPVRLLAADLTGPGALSTRIAAAVAADLGGLLRADLPAEVFAAPPLPGERWLVLVDGLDEVLDAERRAAVLAALRAQREGPYRFAVASRPLHGPELADLLTVAPGDTYELLPFDAGQLADLARGWLAGSPDPETAVRDFMLRVADIRPPALVRSPLLATMLCQLYMADPIRPLPRGRHGLYRAFLDLLAAHAHSGASGLIAQARSVLDQYGTDPGEVVRRVFDTLPRLARTRWTQEDGRPAATIVAQWVASSRPPAMRHAEWEDLVRAVLRRSGVLTERAGDLDFLHQTLMEFLSARAIAADPVASEERFRELFGRRGKRIPSPYAFDSHTLFLIGFWQADLAYMVRLEKALLNVASSWARLPPVWPFLRTAWRSYWEPRRRYQQSRLSKYVSQRDLDALSVIAEIVADGFVPLVPATVPMTTDGLARVLNVRDQSTDMEVKAARLLADLGDPRGREKITKVAANTGVFEPRRVEAALTLARQGDPQGSEILAEMAGDTDLWLSWRIQAAGALAELGDPSGVSRLMALFEASERGFHRIEAAFQLTEHGDPRGPRLLAELAADSAFDRDWSAYYLPVLVKLRLPRHREILETLATPSPGTYLPRDEQWQSVDAAELLATLDPARGMAKLAAIAGDERFSKIHRQRARAAAQRTHEGG</sequence>
<dbReference type="SMART" id="SM00567">
    <property type="entry name" value="EZ_HEAT"/>
    <property type="match status" value="4"/>
</dbReference>
<gene>
    <name evidence="2" type="ORF">Mco01_29390</name>
</gene>
<proteinExistence type="predicted"/>
<dbReference type="RefSeq" id="WP_204057419.1">
    <property type="nucleotide sequence ID" value="NZ_BAAAGP010000011.1"/>
</dbReference>
<evidence type="ECO:0000313" key="3">
    <source>
        <dbReference type="Proteomes" id="UP000603904"/>
    </source>
</evidence>
<accession>A0ABQ4FYQ5</accession>
<dbReference type="Proteomes" id="UP000603904">
    <property type="component" value="Unassembled WGS sequence"/>
</dbReference>
<evidence type="ECO:0000313" key="2">
    <source>
        <dbReference type="EMBL" id="GIH39939.1"/>
    </source>
</evidence>
<comment type="caution">
    <text evidence="2">The sequence shown here is derived from an EMBL/GenBank/DDBJ whole genome shotgun (WGS) entry which is preliminary data.</text>
</comment>
<dbReference type="Gene3D" id="1.25.10.10">
    <property type="entry name" value="Leucine-rich Repeat Variant"/>
    <property type="match status" value="1"/>
</dbReference>
<dbReference type="SUPFAM" id="SSF50494">
    <property type="entry name" value="Trypsin-like serine proteases"/>
    <property type="match status" value="1"/>
</dbReference>
<dbReference type="Gene3D" id="3.40.50.300">
    <property type="entry name" value="P-loop containing nucleotide triphosphate hydrolases"/>
    <property type="match status" value="1"/>
</dbReference>
<dbReference type="EMBL" id="BOOC01000011">
    <property type="protein sequence ID" value="GIH39939.1"/>
    <property type="molecule type" value="Genomic_DNA"/>
</dbReference>
<evidence type="ECO:0008006" key="4">
    <source>
        <dbReference type="Google" id="ProtNLM"/>
    </source>
</evidence>
<organism evidence="2 3">
    <name type="scientific">Microbispora corallina</name>
    <dbReference type="NCBI Taxonomy" id="83302"/>
    <lineage>
        <taxon>Bacteria</taxon>
        <taxon>Bacillati</taxon>
        <taxon>Actinomycetota</taxon>
        <taxon>Actinomycetes</taxon>
        <taxon>Streptosporangiales</taxon>
        <taxon>Streptosporangiaceae</taxon>
        <taxon>Microbispora</taxon>
    </lineage>
</organism>
<dbReference type="InterPro" id="IPR011989">
    <property type="entry name" value="ARM-like"/>
</dbReference>
<feature type="region of interest" description="Disordered" evidence="1">
    <location>
        <begin position="269"/>
        <end position="297"/>
    </location>
</feature>
<evidence type="ECO:0000256" key="1">
    <source>
        <dbReference type="SAM" id="MobiDB-lite"/>
    </source>
</evidence>